<keyword evidence="2" id="KW-0547">Nucleotide-binding</keyword>
<keyword evidence="2" id="KW-0067">ATP-binding</keyword>
<dbReference type="EMBL" id="SMUW01000029">
    <property type="protein sequence ID" value="TDK47316.1"/>
    <property type="molecule type" value="Genomic_DNA"/>
</dbReference>
<gene>
    <name evidence="4" type="ORF">E1898_05480</name>
</gene>
<dbReference type="InterPro" id="IPR036291">
    <property type="entry name" value="NAD(P)-bd_dom_sf"/>
</dbReference>
<dbReference type="CDD" id="cd08946">
    <property type="entry name" value="SDR_e"/>
    <property type="match status" value="1"/>
</dbReference>
<dbReference type="PROSITE" id="PS00061">
    <property type="entry name" value="ADH_SHORT"/>
    <property type="match status" value="1"/>
</dbReference>
<evidence type="ECO:0000313" key="5">
    <source>
        <dbReference type="Proteomes" id="UP000295438"/>
    </source>
</evidence>
<dbReference type="RefSeq" id="WP_133390140.1">
    <property type="nucleotide sequence ID" value="NZ_SMUW01000029.1"/>
</dbReference>
<dbReference type="InterPro" id="IPR001509">
    <property type="entry name" value="Epimerase_deHydtase"/>
</dbReference>
<dbReference type="PROSITE" id="PS50975">
    <property type="entry name" value="ATP_GRASP"/>
    <property type="match status" value="1"/>
</dbReference>
<accession>A0A4R5V729</accession>
<reference evidence="4 5" key="1">
    <citation type="submission" date="2019-03" db="EMBL/GenBank/DDBJ databases">
        <title>Algoriphagus aquimaris sp. nov., isolated form marine sediment in Pohang, Korea.</title>
        <authorList>
            <person name="Kim J."/>
            <person name="Yoon S.-H."/>
            <person name="Lee S.-S."/>
        </authorList>
    </citation>
    <scope>NUCLEOTIDE SEQUENCE [LARGE SCALE GENOMIC DNA]</scope>
    <source>
        <strain evidence="4 5">F21</strain>
    </source>
</reference>
<dbReference type="SUPFAM" id="SSF51735">
    <property type="entry name" value="NAD(P)-binding Rossmann-fold domains"/>
    <property type="match status" value="1"/>
</dbReference>
<feature type="domain" description="ATP-grasp" evidence="3">
    <location>
        <begin position="121"/>
        <end position="320"/>
    </location>
</feature>
<sequence length="674" mass="75528">MINSHSKQYTIGISCIGSGVGESVINSCRLSNLPLKTIGLGTNPFAYGAYACDAMDYTPTIYAADFVDELIKKCIEYKIDFLIPGRDDEAHIYSQNKTKFEKWGIEILAASEDMIALCRDKERMSLELNPIADVFVKCFQKETVLDAIAKEEVSFPLIAKPRSGFASKGVEIIQSEADFHLITENHILQELAVPVEGDPNYNFFISEISKNRNPQVAEISIQLVIGKNGELLGKMATYNKLSNGIPIEILPYEDPLIWETVDRLLPEFLNRGLVGPLNIQGRMTKRGLKVFEMNPRFTGITGLRALMGFNEVEACIKSWLNIDPNVYLEINNNRFGIRQTSDKILSFDRNDLAQSLAQQVSPRIFPLTKTVLVTGASGYLGRSLVEELHSNQDVRVIAMGRNAEKLEKLFRKSEIEFYDYSSLFNGEFSVGKIDIVIHSAFARPHCTDTEIAESLDFTSKLFTCFARHQIPYIINLSSQSVYGQTLTPLWKESDPLAPTMPYSQAKYASELMLKSISELYPHITTTSLRLAAISGGKKGLVPVDFLSKLVLKAVKGENLVIVGGKQELEIMDVRDAVRYIVRFTEQINPSSEAVYNLGANGIYNIMDIAKMVKRVVEDMSIQTDVELELKPSEIDLKFGMDSSRIERKLGISPDYNLESTVRSLVSFFNSNQQK</sequence>
<dbReference type="SUPFAM" id="SSF56059">
    <property type="entry name" value="Glutathione synthetase ATP-binding domain-like"/>
    <property type="match status" value="1"/>
</dbReference>
<dbReference type="InterPro" id="IPR048764">
    <property type="entry name" value="PylC_N"/>
</dbReference>
<name>A0A4R5V729_9BACT</name>
<comment type="similarity">
    <text evidence="1">Belongs to the NAD(P)-dependent epimerase/dehydratase family.</text>
</comment>
<dbReference type="Proteomes" id="UP000295438">
    <property type="component" value="Unassembled WGS sequence"/>
</dbReference>
<dbReference type="GO" id="GO:0046872">
    <property type="term" value="F:metal ion binding"/>
    <property type="evidence" value="ECO:0007669"/>
    <property type="project" value="InterPro"/>
</dbReference>
<proteinExistence type="inferred from homology"/>
<dbReference type="Gene3D" id="3.40.50.20">
    <property type="match status" value="1"/>
</dbReference>
<keyword evidence="5" id="KW-1185">Reference proteome</keyword>
<organism evidence="4 5">
    <name type="scientific">Algoriphagus formosus</name>
    <dbReference type="NCBI Taxonomy" id="2007308"/>
    <lineage>
        <taxon>Bacteria</taxon>
        <taxon>Pseudomonadati</taxon>
        <taxon>Bacteroidota</taxon>
        <taxon>Cytophagia</taxon>
        <taxon>Cytophagales</taxon>
        <taxon>Cyclobacteriaceae</taxon>
        <taxon>Algoriphagus</taxon>
    </lineage>
</organism>
<dbReference type="AlphaFoldDB" id="A0A4R5V729"/>
<dbReference type="Gene3D" id="3.30.470.20">
    <property type="entry name" value="ATP-grasp fold, B domain"/>
    <property type="match status" value="1"/>
</dbReference>
<evidence type="ECO:0000313" key="4">
    <source>
        <dbReference type="EMBL" id="TDK47316.1"/>
    </source>
</evidence>
<dbReference type="GO" id="GO:0005524">
    <property type="term" value="F:ATP binding"/>
    <property type="evidence" value="ECO:0007669"/>
    <property type="project" value="UniProtKB-UniRule"/>
</dbReference>
<dbReference type="Pfam" id="PF01370">
    <property type="entry name" value="Epimerase"/>
    <property type="match status" value="1"/>
</dbReference>
<dbReference type="InterPro" id="IPR011761">
    <property type="entry name" value="ATP-grasp"/>
</dbReference>
<dbReference type="PANTHER" id="PTHR43000">
    <property type="entry name" value="DTDP-D-GLUCOSE 4,6-DEHYDRATASE-RELATED"/>
    <property type="match status" value="1"/>
</dbReference>
<evidence type="ECO:0000256" key="2">
    <source>
        <dbReference type="PROSITE-ProRule" id="PRU00409"/>
    </source>
</evidence>
<dbReference type="InterPro" id="IPR020904">
    <property type="entry name" value="Sc_DH/Rdtase_CS"/>
</dbReference>
<evidence type="ECO:0000256" key="1">
    <source>
        <dbReference type="ARBA" id="ARBA00007637"/>
    </source>
</evidence>
<comment type="caution">
    <text evidence="4">The sequence shown here is derived from an EMBL/GenBank/DDBJ whole genome shotgun (WGS) entry which is preliminary data.</text>
</comment>
<protein>
    <submittedName>
        <fullName evidence="4">NAD-dependent epimerase/dehydratase family protein</fullName>
    </submittedName>
</protein>
<dbReference type="Pfam" id="PF21360">
    <property type="entry name" value="PylC-like_N"/>
    <property type="match status" value="1"/>
</dbReference>
<evidence type="ECO:0000259" key="3">
    <source>
        <dbReference type="PROSITE" id="PS50975"/>
    </source>
</evidence>
<dbReference type="Gene3D" id="3.40.50.720">
    <property type="entry name" value="NAD(P)-binding Rossmann-like Domain"/>
    <property type="match status" value="1"/>
</dbReference>